<keyword evidence="1" id="KW-0472">Membrane</keyword>
<evidence type="ECO:0000313" key="2">
    <source>
        <dbReference type="EMBL" id="AUG30804.1"/>
    </source>
</evidence>
<name>A0A2K9DY57_9MICO</name>
<keyword evidence="1" id="KW-0812">Transmembrane</keyword>
<dbReference type="Proteomes" id="UP000233276">
    <property type="component" value="Chromosome"/>
</dbReference>
<dbReference type="KEGG" id="mhos:CXR34_15910"/>
<evidence type="ECO:0008006" key="4">
    <source>
        <dbReference type="Google" id="ProtNLM"/>
    </source>
</evidence>
<evidence type="ECO:0000256" key="1">
    <source>
        <dbReference type="SAM" id="Phobius"/>
    </source>
</evidence>
<sequence>MSIPPDAVDGTPRTAAPTPPAVAPDAYRTFGIVGFVLSFFVVLNVAGLVISIIALVGSRRNGHRNGFALAGVVIAGIGVAVALVILFVIGATLVDAAQTCARLGEGVHTVGPATYTCGPGSFYVRYGG</sequence>
<dbReference type="EMBL" id="CP025299">
    <property type="protein sequence ID" value="AUG30804.1"/>
    <property type="molecule type" value="Genomic_DNA"/>
</dbReference>
<feature type="transmembrane region" description="Helical" evidence="1">
    <location>
        <begin position="67"/>
        <end position="94"/>
    </location>
</feature>
<organism evidence="2 3">
    <name type="scientific">Microbacterium hominis</name>
    <dbReference type="NCBI Taxonomy" id="162426"/>
    <lineage>
        <taxon>Bacteria</taxon>
        <taxon>Bacillati</taxon>
        <taxon>Actinomycetota</taxon>
        <taxon>Actinomycetes</taxon>
        <taxon>Micrococcales</taxon>
        <taxon>Microbacteriaceae</taxon>
        <taxon>Microbacterium</taxon>
    </lineage>
</organism>
<keyword evidence="1" id="KW-1133">Transmembrane helix</keyword>
<protein>
    <recommendedName>
        <fullName evidence="4">DUF4190 domain-containing protein</fullName>
    </recommendedName>
</protein>
<feature type="transmembrane region" description="Helical" evidence="1">
    <location>
        <begin position="30"/>
        <end position="55"/>
    </location>
</feature>
<evidence type="ECO:0000313" key="3">
    <source>
        <dbReference type="Proteomes" id="UP000233276"/>
    </source>
</evidence>
<gene>
    <name evidence="2" type="ORF">CXR34_15910</name>
</gene>
<accession>A0A2K9DY57</accession>
<proteinExistence type="predicted"/>
<reference evidence="2 3" key="1">
    <citation type="submission" date="2017-12" db="EMBL/GenBank/DDBJ databases">
        <title>Isolation and characterization of estrogens degradatiion strain Microbacterium hominis SJTG1.</title>
        <authorList>
            <person name="Xiong W."/>
            <person name="Yin C."/>
            <person name="Zheng D."/>
            <person name="Liang R."/>
        </authorList>
    </citation>
    <scope>NUCLEOTIDE SEQUENCE [LARGE SCALE GENOMIC DNA]</scope>
    <source>
        <strain evidence="2 3">SJTG1</strain>
    </source>
</reference>
<dbReference type="AlphaFoldDB" id="A0A2K9DY57"/>
<dbReference type="RefSeq" id="WP_101306961.1">
    <property type="nucleotide sequence ID" value="NZ_CP025299.1"/>
</dbReference>